<dbReference type="PANTHER" id="PTHR21540">
    <property type="entry name" value="RING FINGER AND SWIM DOMAIN-CONTAINING PROTEIN 2"/>
    <property type="match status" value="1"/>
</dbReference>
<sequence length="411" mass="46404">MGEEEWLGVVLKRLERAASEDMQVLGVLLDEGAMSAEFSVQGASSSDATEPYKVLLAAHPYCSCPDFRKRGGRVQNAMAPCKHMLFVMVRALALPMHAVLTEHGFCSKASWDNKAVQDLIRRSSQIELGRLVPDESMLEEIYGLREQQALNAIDSSHRKQSRKVPCAEVADHIAVAMRSELQASPSPSKKNAMVPLEEQDLAKQEYITSTLDQVKARNLRLVSLGQRGWSPHWEHVYCLHEMAAALLDSPDPFENPFEVSLSVEKGIKCSCIDFKIQYSRNFEPCMHIIFVFVDFLKLRGVARIRERRQPIFITSICKKSSTNQRLEIVRVITLADACRDAEQGRKGVCIEFDVVATGLNEKLREPLNRSRLAYGCDAPVYGHLCDMGYWIQIVYVRARLDYHPNNVHLIS</sequence>
<feature type="domain" description="SWIM-type" evidence="2">
    <location>
        <begin position="257"/>
        <end position="296"/>
    </location>
</feature>
<dbReference type="InterPro" id="IPR007527">
    <property type="entry name" value="Znf_SWIM"/>
</dbReference>
<evidence type="ECO:0000259" key="2">
    <source>
        <dbReference type="PROSITE" id="PS50966"/>
    </source>
</evidence>
<dbReference type="EMBL" id="VRMN01000002">
    <property type="protein sequence ID" value="KAA8496437.1"/>
    <property type="molecule type" value="Genomic_DNA"/>
</dbReference>
<dbReference type="Proteomes" id="UP000324585">
    <property type="component" value="Unassembled WGS sequence"/>
</dbReference>
<evidence type="ECO:0000256" key="1">
    <source>
        <dbReference type="PROSITE-ProRule" id="PRU00325"/>
    </source>
</evidence>
<proteinExistence type="predicted"/>
<protein>
    <recommendedName>
        <fullName evidence="2">SWIM-type domain-containing protein</fullName>
    </recommendedName>
</protein>
<dbReference type="Pfam" id="PF04434">
    <property type="entry name" value="SWIM"/>
    <property type="match status" value="2"/>
</dbReference>
<name>A0A5J4Z184_PORPP</name>
<keyword evidence="1" id="KW-0479">Metal-binding</keyword>
<feature type="domain" description="SWIM-type" evidence="2">
    <location>
        <begin position="52"/>
        <end position="92"/>
    </location>
</feature>
<keyword evidence="1" id="KW-0862">Zinc</keyword>
<accession>A0A5J4Z184</accession>
<dbReference type="PANTHER" id="PTHR21540:SF0">
    <property type="entry name" value="PHD FAMILY PROTEIN"/>
    <property type="match status" value="1"/>
</dbReference>
<dbReference type="GO" id="GO:0061630">
    <property type="term" value="F:ubiquitin protein ligase activity"/>
    <property type="evidence" value="ECO:0007669"/>
    <property type="project" value="InterPro"/>
</dbReference>
<dbReference type="PROSITE" id="PS50966">
    <property type="entry name" value="ZF_SWIM"/>
    <property type="match status" value="2"/>
</dbReference>
<organism evidence="3 4">
    <name type="scientific">Porphyridium purpureum</name>
    <name type="common">Red alga</name>
    <name type="synonym">Porphyridium cruentum</name>
    <dbReference type="NCBI Taxonomy" id="35688"/>
    <lineage>
        <taxon>Eukaryota</taxon>
        <taxon>Rhodophyta</taxon>
        <taxon>Bangiophyceae</taxon>
        <taxon>Porphyridiales</taxon>
        <taxon>Porphyridiaceae</taxon>
        <taxon>Porphyridium</taxon>
    </lineage>
</organism>
<gene>
    <name evidence="3" type="ORF">FVE85_0166</name>
</gene>
<dbReference type="AlphaFoldDB" id="A0A5J4Z184"/>
<dbReference type="GO" id="GO:0008270">
    <property type="term" value="F:zinc ion binding"/>
    <property type="evidence" value="ECO:0007669"/>
    <property type="project" value="UniProtKB-KW"/>
</dbReference>
<evidence type="ECO:0000313" key="3">
    <source>
        <dbReference type="EMBL" id="KAA8496437.1"/>
    </source>
</evidence>
<comment type="caution">
    <text evidence="3">The sequence shown here is derived from an EMBL/GenBank/DDBJ whole genome shotgun (WGS) entry which is preliminary data.</text>
</comment>
<keyword evidence="1" id="KW-0863">Zinc-finger</keyword>
<keyword evidence="4" id="KW-1185">Reference proteome</keyword>
<dbReference type="OrthoDB" id="2122982at2759"/>
<dbReference type="InterPro" id="IPR039903">
    <property type="entry name" value="Zswim2"/>
</dbReference>
<reference evidence="4" key="1">
    <citation type="journal article" date="2019" name="Nat. Commun.">
        <title>Expansion of phycobilisome linker gene families in mesophilic red algae.</title>
        <authorList>
            <person name="Lee J."/>
            <person name="Kim D."/>
            <person name="Bhattacharya D."/>
            <person name="Yoon H.S."/>
        </authorList>
    </citation>
    <scope>NUCLEOTIDE SEQUENCE [LARGE SCALE GENOMIC DNA]</scope>
    <source>
        <strain evidence="4">CCMP 1328</strain>
    </source>
</reference>
<evidence type="ECO:0000313" key="4">
    <source>
        <dbReference type="Proteomes" id="UP000324585"/>
    </source>
</evidence>